<evidence type="ECO:0000313" key="7">
    <source>
        <dbReference type="EMBL" id="KAA6387937.1"/>
    </source>
</evidence>
<evidence type="ECO:0000256" key="6">
    <source>
        <dbReference type="SAM" id="Phobius"/>
    </source>
</evidence>
<comment type="subcellular location">
    <subcellularLocation>
        <location evidence="1">Membrane</location>
    </subcellularLocation>
</comment>
<dbReference type="InterPro" id="IPR036259">
    <property type="entry name" value="MFS_trans_sf"/>
</dbReference>
<dbReference type="PANTHER" id="PTHR48020:SF12">
    <property type="entry name" value="PROTON MYO-INOSITOL COTRANSPORTER"/>
    <property type="match status" value="1"/>
</dbReference>
<protein>
    <submittedName>
        <fullName evidence="7">Uncharacterized protein</fullName>
    </submittedName>
</protein>
<dbReference type="Proteomes" id="UP000324800">
    <property type="component" value="Unassembled WGS sequence"/>
</dbReference>
<dbReference type="EMBL" id="SNRW01004180">
    <property type="protein sequence ID" value="KAA6387937.1"/>
    <property type="molecule type" value="Genomic_DNA"/>
</dbReference>
<dbReference type="Pfam" id="PF00083">
    <property type="entry name" value="Sugar_tr"/>
    <property type="match status" value="1"/>
</dbReference>
<dbReference type="SUPFAM" id="SSF103473">
    <property type="entry name" value="MFS general substrate transporter"/>
    <property type="match status" value="1"/>
</dbReference>
<feature type="transmembrane region" description="Helical" evidence="6">
    <location>
        <begin position="136"/>
        <end position="158"/>
    </location>
</feature>
<dbReference type="GO" id="GO:0016020">
    <property type="term" value="C:membrane"/>
    <property type="evidence" value="ECO:0007669"/>
    <property type="project" value="UniProtKB-SubCell"/>
</dbReference>
<feature type="transmembrane region" description="Helical" evidence="6">
    <location>
        <begin position="68"/>
        <end position="94"/>
    </location>
</feature>
<evidence type="ECO:0000256" key="4">
    <source>
        <dbReference type="ARBA" id="ARBA00022989"/>
    </source>
</evidence>
<evidence type="ECO:0000256" key="3">
    <source>
        <dbReference type="ARBA" id="ARBA00022692"/>
    </source>
</evidence>
<comment type="caution">
    <text evidence="7">The sequence shown here is derived from an EMBL/GenBank/DDBJ whole genome shotgun (WGS) entry which is preliminary data.</text>
</comment>
<name>A0A5J4VZ49_9EUKA</name>
<proteinExistence type="predicted"/>
<dbReference type="AlphaFoldDB" id="A0A5J4VZ49"/>
<evidence type="ECO:0000256" key="1">
    <source>
        <dbReference type="ARBA" id="ARBA00004370"/>
    </source>
</evidence>
<feature type="transmembrane region" description="Helical" evidence="6">
    <location>
        <begin position="12"/>
        <end position="28"/>
    </location>
</feature>
<dbReference type="OrthoDB" id="4540492at2759"/>
<feature type="transmembrane region" description="Helical" evidence="6">
    <location>
        <begin position="199"/>
        <end position="223"/>
    </location>
</feature>
<organism evidence="7 8">
    <name type="scientific">Streblomastix strix</name>
    <dbReference type="NCBI Taxonomy" id="222440"/>
    <lineage>
        <taxon>Eukaryota</taxon>
        <taxon>Metamonada</taxon>
        <taxon>Preaxostyla</taxon>
        <taxon>Oxymonadida</taxon>
        <taxon>Streblomastigidae</taxon>
        <taxon>Streblomastix</taxon>
    </lineage>
</organism>
<gene>
    <name evidence="7" type="ORF">EZS28_016534</name>
</gene>
<keyword evidence="4 6" id="KW-1133">Transmembrane helix</keyword>
<keyword evidence="2" id="KW-0813">Transport</keyword>
<feature type="transmembrane region" description="Helical" evidence="6">
    <location>
        <begin position="164"/>
        <end position="192"/>
    </location>
</feature>
<evidence type="ECO:0000313" key="8">
    <source>
        <dbReference type="Proteomes" id="UP000324800"/>
    </source>
</evidence>
<feature type="non-terminal residue" evidence="7">
    <location>
        <position position="1"/>
    </location>
</feature>
<evidence type="ECO:0000256" key="2">
    <source>
        <dbReference type="ARBA" id="ARBA00022448"/>
    </source>
</evidence>
<accession>A0A5J4VZ49</accession>
<dbReference type="PANTHER" id="PTHR48020">
    <property type="entry name" value="PROTON MYO-INOSITOL COTRANSPORTER"/>
    <property type="match status" value="1"/>
</dbReference>
<evidence type="ECO:0000256" key="5">
    <source>
        <dbReference type="ARBA" id="ARBA00023136"/>
    </source>
</evidence>
<dbReference type="InterPro" id="IPR050814">
    <property type="entry name" value="Myo-inositol_Transporter"/>
</dbReference>
<sequence>IFYSMPRYEFGLAGIPIFIYSVGTIFLTESDVYKKKNADNISKQKQIKERKSNKLKKKKKKYIEIRQLIVGLCLPFLDQFSGVNIIVFYTPIILQMAKLKTRIQSLSVNLGLAGWDTLFTLPPLTMIERAGRRTCLIIGQSMTSIGMLLIAIGYLVPALVEKDIQYVLCIPGLVLFVAGYEFGSGGVFYVLMAEMFPSYVAGVMSSLIMLLLQICAVIIVTGFEPLTKAVSEGAVFTFLTVKPKVNNYGM</sequence>
<dbReference type="Gene3D" id="1.20.1250.20">
    <property type="entry name" value="MFS general substrate transporter like domains"/>
    <property type="match status" value="1"/>
</dbReference>
<dbReference type="InterPro" id="IPR005828">
    <property type="entry name" value="MFS_sugar_transport-like"/>
</dbReference>
<dbReference type="GO" id="GO:0022857">
    <property type="term" value="F:transmembrane transporter activity"/>
    <property type="evidence" value="ECO:0007669"/>
    <property type="project" value="InterPro"/>
</dbReference>
<keyword evidence="3 6" id="KW-0812">Transmembrane</keyword>
<keyword evidence="5 6" id="KW-0472">Membrane</keyword>
<reference evidence="7 8" key="1">
    <citation type="submission" date="2019-03" db="EMBL/GenBank/DDBJ databases">
        <title>Single cell metagenomics reveals metabolic interactions within the superorganism composed of flagellate Streblomastix strix and complex community of Bacteroidetes bacteria on its surface.</title>
        <authorList>
            <person name="Treitli S.C."/>
            <person name="Kolisko M."/>
            <person name="Husnik F."/>
            <person name="Keeling P."/>
            <person name="Hampl V."/>
        </authorList>
    </citation>
    <scope>NUCLEOTIDE SEQUENCE [LARGE SCALE GENOMIC DNA]</scope>
    <source>
        <strain evidence="7">ST1C</strain>
    </source>
</reference>